<dbReference type="GO" id="GO:0160142">
    <property type="term" value="F:23S rRNA pseudouridine(746) synthase activity"/>
    <property type="evidence" value="ECO:0007669"/>
    <property type="project" value="UniProtKB-EC"/>
</dbReference>
<sequence>MLSDNVLFIDAEAIVVDKPSGLPVDEPRDGVTSVANHLESLRFTFLRWPTIVHRLDRDTSGCLLLARTPRAHKQFQQAFEAGSVEKRYLAVVEGVTETEAGEISLPLAKVSTAEAGWRMVIDERRGKGKAAVTMWQRIAVRDGRSLILFTPKTGRTHQLRVHAATGLGLPIVGDPVYGKHGQHGPRMMLHAWTIKVPRAGKPPVSAVSPLPAAFAGWEAPALDDMAGPDAA</sequence>
<dbReference type="GO" id="GO:0003723">
    <property type="term" value="F:RNA binding"/>
    <property type="evidence" value="ECO:0007669"/>
    <property type="project" value="InterPro"/>
</dbReference>
<evidence type="ECO:0000256" key="1">
    <source>
        <dbReference type="ARBA" id="ARBA00010876"/>
    </source>
</evidence>
<comment type="similarity">
    <text evidence="1">Belongs to the pseudouridine synthase RluA family.</text>
</comment>
<evidence type="ECO:0000313" key="3">
    <source>
        <dbReference type="EMBL" id="MBB5727836.1"/>
    </source>
</evidence>
<dbReference type="InterPro" id="IPR020103">
    <property type="entry name" value="PsdUridine_synth_cat_dom_sf"/>
</dbReference>
<dbReference type="PANTHER" id="PTHR21600">
    <property type="entry name" value="MITOCHONDRIAL RNA PSEUDOURIDINE SYNTHASE"/>
    <property type="match status" value="1"/>
</dbReference>
<name>A0A7W9BPL7_9SPHN</name>
<dbReference type="EC" id="5.4.99.29" evidence="3"/>
<dbReference type="InterPro" id="IPR006224">
    <property type="entry name" value="PsdUridine_synth_RluA-like_CS"/>
</dbReference>
<dbReference type="Pfam" id="PF00849">
    <property type="entry name" value="PseudoU_synth_2"/>
    <property type="match status" value="1"/>
</dbReference>
<dbReference type="SUPFAM" id="SSF55120">
    <property type="entry name" value="Pseudouridine synthase"/>
    <property type="match status" value="1"/>
</dbReference>
<comment type="caution">
    <text evidence="3">The sequence shown here is derived from an EMBL/GenBank/DDBJ whole genome shotgun (WGS) entry which is preliminary data.</text>
</comment>
<keyword evidence="3" id="KW-0413">Isomerase</keyword>
<dbReference type="Proteomes" id="UP000546701">
    <property type="component" value="Unassembled WGS sequence"/>
</dbReference>
<dbReference type="EMBL" id="JACIJR010000001">
    <property type="protein sequence ID" value="MBB5727836.1"/>
    <property type="molecule type" value="Genomic_DNA"/>
</dbReference>
<proteinExistence type="inferred from homology"/>
<dbReference type="RefSeq" id="WP_157175164.1">
    <property type="nucleotide sequence ID" value="NZ_BMJP01000001.1"/>
</dbReference>
<dbReference type="InterPro" id="IPR050188">
    <property type="entry name" value="RluA_PseudoU_synthase"/>
</dbReference>
<organism evidence="3 4">
    <name type="scientific">Sphingomonas prati</name>
    <dbReference type="NCBI Taxonomy" id="1843237"/>
    <lineage>
        <taxon>Bacteria</taxon>
        <taxon>Pseudomonadati</taxon>
        <taxon>Pseudomonadota</taxon>
        <taxon>Alphaproteobacteria</taxon>
        <taxon>Sphingomonadales</taxon>
        <taxon>Sphingomonadaceae</taxon>
        <taxon>Sphingomonas</taxon>
    </lineage>
</organism>
<dbReference type="AlphaFoldDB" id="A0A7W9BPL7"/>
<dbReference type="GO" id="GO:0160151">
    <property type="term" value="F:tRNA pseudouridine(32) synthase activity"/>
    <property type="evidence" value="ECO:0007669"/>
    <property type="project" value="UniProtKB-EC"/>
</dbReference>
<dbReference type="EC" id="5.4.99.28" evidence="3"/>
<dbReference type="InterPro" id="IPR006145">
    <property type="entry name" value="PsdUridine_synth_RsuA/RluA"/>
</dbReference>
<dbReference type="OrthoDB" id="9807829at2"/>
<dbReference type="Gene3D" id="3.30.2350.10">
    <property type="entry name" value="Pseudouridine synthase"/>
    <property type="match status" value="1"/>
</dbReference>
<dbReference type="CDD" id="cd02869">
    <property type="entry name" value="PseudoU_synth_RluA_like"/>
    <property type="match status" value="1"/>
</dbReference>
<accession>A0A7W9BPL7</accession>
<dbReference type="PANTHER" id="PTHR21600:SF87">
    <property type="entry name" value="RNA PSEUDOURIDYLATE SYNTHASE DOMAIN-CONTAINING PROTEIN 1"/>
    <property type="match status" value="1"/>
</dbReference>
<gene>
    <name evidence="3" type="ORF">FHS99_000292</name>
</gene>
<reference evidence="3 4" key="1">
    <citation type="submission" date="2020-08" db="EMBL/GenBank/DDBJ databases">
        <title>Genomic Encyclopedia of Type Strains, Phase IV (KMG-IV): sequencing the most valuable type-strain genomes for metagenomic binning, comparative biology and taxonomic classification.</title>
        <authorList>
            <person name="Goeker M."/>
        </authorList>
    </citation>
    <scope>NUCLEOTIDE SEQUENCE [LARGE SCALE GENOMIC DNA]</scope>
    <source>
        <strain evidence="3 4">DSM 103336</strain>
    </source>
</reference>
<evidence type="ECO:0000259" key="2">
    <source>
        <dbReference type="Pfam" id="PF00849"/>
    </source>
</evidence>
<dbReference type="PROSITE" id="PS01129">
    <property type="entry name" value="PSI_RLU"/>
    <property type="match status" value="1"/>
</dbReference>
<evidence type="ECO:0000313" key="4">
    <source>
        <dbReference type="Proteomes" id="UP000546701"/>
    </source>
</evidence>
<protein>
    <submittedName>
        <fullName evidence="3">tRNA pseudouridine32 synthase/23S rRNA pseudouridine746 synthase</fullName>
        <ecNumber evidence="3">5.4.99.28</ecNumber>
        <ecNumber evidence="3">5.4.99.29</ecNumber>
    </submittedName>
</protein>
<dbReference type="GO" id="GO:0000455">
    <property type="term" value="P:enzyme-directed rRNA pseudouridine synthesis"/>
    <property type="evidence" value="ECO:0007669"/>
    <property type="project" value="TreeGrafter"/>
</dbReference>
<feature type="domain" description="Pseudouridine synthase RsuA/RluA-like" evidence="2">
    <location>
        <begin position="14"/>
        <end position="164"/>
    </location>
</feature>
<keyword evidence="4" id="KW-1185">Reference proteome</keyword>